<dbReference type="AlphaFoldDB" id="A0A085ZSJ4"/>
<protein>
    <recommendedName>
        <fullName evidence="4">Beta-carotene 15,15'-monooxygenase</fullName>
    </recommendedName>
</protein>
<dbReference type="eggNOG" id="ENOG502Z97G">
    <property type="taxonomic scope" value="Bacteria"/>
</dbReference>
<feature type="transmembrane region" description="Helical" evidence="1">
    <location>
        <begin position="212"/>
        <end position="232"/>
    </location>
</feature>
<evidence type="ECO:0000256" key="1">
    <source>
        <dbReference type="SAM" id="Phobius"/>
    </source>
</evidence>
<keyword evidence="1" id="KW-1133">Transmembrane helix</keyword>
<dbReference type="InterPro" id="IPR045625">
    <property type="entry name" value="DUF6427"/>
</dbReference>
<organism evidence="2 3">
    <name type="scientific">Flavobacterium reichenbachii</name>
    <dbReference type="NCBI Taxonomy" id="362418"/>
    <lineage>
        <taxon>Bacteria</taxon>
        <taxon>Pseudomonadati</taxon>
        <taxon>Bacteroidota</taxon>
        <taxon>Flavobacteriia</taxon>
        <taxon>Flavobacteriales</taxon>
        <taxon>Flavobacteriaceae</taxon>
        <taxon>Flavobacterium</taxon>
    </lineage>
</organism>
<feature type="transmembrane region" description="Helical" evidence="1">
    <location>
        <begin position="265"/>
        <end position="283"/>
    </location>
</feature>
<sequence>MITSVFKKSTPLNYSLVVILILVFFFLSQFQETAWEGSNFLLFQKVSSLCFILASFFMINFIVKKNGLSKDNGYAIFFYLLFIMFFPSIFNNLNVIYANFFILLALRRLISLQSLKASKEKIFDASFWIFVASLFQFWCVLFLILVFISIIFHVSRDYRNWILPFIALLAVAVVFLMTSFIFHIDAVEFFQKRAVVDFRIDYFKNNYENGALSIYTAVALFFVFSMLTTLSNRPQLVHASYKKIVAYFFIAVFVYVLSPDKSNDILFFSIAPLTIMAASHVEYMQQKLNNEIVFYVLILCSLFTFFSQL</sequence>
<evidence type="ECO:0000313" key="2">
    <source>
        <dbReference type="EMBL" id="KFF07408.1"/>
    </source>
</evidence>
<name>A0A085ZSJ4_9FLAO</name>
<reference evidence="2 3" key="1">
    <citation type="submission" date="2014-07" db="EMBL/GenBank/DDBJ databases">
        <title>Genome of Flavobacterium reichenbachii LMG 25512.</title>
        <authorList>
            <person name="Stropko S.J."/>
            <person name="Pipes S.E."/>
            <person name="Newman J.D."/>
        </authorList>
    </citation>
    <scope>NUCLEOTIDE SEQUENCE [LARGE SCALE GENOMIC DNA]</scope>
    <source>
        <strain evidence="2 3">LMG 25512</strain>
    </source>
</reference>
<dbReference type="RefSeq" id="WP_035687053.1">
    <property type="nucleotide sequence ID" value="NZ_JPRL01000001.1"/>
</dbReference>
<feature type="transmembrane region" description="Helical" evidence="1">
    <location>
        <begin position="75"/>
        <end position="106"/>
    </location>
</feature>
<feature type="transmembrane region" description="Helical" evidence="1">
    <location>
        <begin position="161"/>
        <end position="184"/>
    </location>
</feature>
<feature type="transmembrane region" description="Helical" evidence="1">
    <location>
        <begin position="42"/>
        <end position="63"/>
    </location>
</feature>
<keyword evidence="1" id="KW-0472">Membrane</keyword>
<keyword evidence="1" id="KW-0812">Transmembrane</keyword>
<feature type="transmembrane region" description="Helical" evidence="1">
    <location>
        <begin position="292"/>
        <end position="308"/>
    </location>
</feature>
<evidence type="ECO:0000313" key="3">
    <source>
        <dbReference type="Proteomes" id="UP000028715"/>
    </source>
</evidence>
<gene>
    <name evidence="2" type="ORF">IW19_18685</name>
</gene>
<feature type="transmembrane region" description="Helical" evidence="1">
    <location>
        <begin position="12"/>
        <end position="30"/>
    </location>
</feature>
<evidence type="ECO:0008006" key="4">
    <source>
        <dbReference type="Google" id="ProtNLM"/>
    </source>
</evidence>
<proteinExistence type="predicted"/>
<dbReference type="EMBL" id="JPRL01000001">
    <property type="protein sequence ID" value="KFF07408.1"/>
    <property type="molecule type" value="Genomic_DNA"/>
</dbReference>
<accession>A0A085ZSJ4</accession>
<feature type="transmembrane region" description="Helical" evidence="1">
    <location>
        <begin position="244"/>
        <end position="259"/>
    </location>
</feature>
<feature type="transmembrane region" description="Helical" evidence="1">
    <location>
        <begin position="126"/>
        <end position="154"/>
    </location>
</feature>
<keyword evidence="3" id="KW-1185">Reference proteome</keyword>
<comment type="caution">
    <text evidence="2">The sequence shown here is derived from an EMBL/GenBank/DDBJ whole genome shotgun (WGS) entry which is preliminary data.</text>
</comment>
<dbReference type="Pfam" id="PF19992">
    <property type="entry name" value="DUF6427"/>
    <property type="match status" value="1"/>
</dbReference>
<dbReference type="OrthoDB" id="1439867at2"/>
<dbReference type="Proteomes" id="UP000028715">
    <property type="component" value="Unassembled WGS sequence"/>
</dbReference>
<dbReference type="STRING" id="362418.IW19_18685"/>